<feature type="region of interest" description="Disordered" evidence="1">
    <location>
        <begin position="1"/>
        <end position="49"/>
    </location>
</feature>
<feature type="compositionally biased region" description="Acidic residues" evidence="1">
    <location>
        <begin position="1"/>
        <end position="20"/>
    </location>
</feature>
<comment type="caution">
    <text evidence="2">The sequence shown here is derived from an EMBL/GenBank/DDBJ whole genome shotgun (WGS) entry which is preliminary data.</text>
</comment>
<accession>A0A820LVG7</accession>
<protein>
    <submittedName>
        <fullName evidence="2">Uncharacterized protein</fullName>
    </submittedName>
</protein>
<feature type="non-terminal residue" evidence="2">
    <location>
        <position position="180"/>
    </location>
</feature>
<evidence type="ECO:0000313" key="3">
    <source>
        <dbReference type="Proteomes" id="UP000663881"/>
    </source>
</evidence>
<proteinExistence type="predicted"/>
<evidence type="ECO:0000256" key="1">
    <source>
        <dbReference type="SAM" id="MobiDB-lite"/>
    </source>
</evidence>
<dbReference type="EMBL" id="CAJOAY010023055">
    <property type="protein sequence ID" value="CAF4362947.1"/>
    <property type="molecule type" value="Genomic_DNA"/>
</dbReference>
<organism evidence="2 3">
    <name type="scientific">Adineta steineri</name>
    <dbReference type="NCBI Taxonomy" id="433720"/>
    <lineage>
        <taxon>Eukaryota</taxon>
        <taxon>Metazoa</taxon>
        <taxon>Spiralia</taxon>
        <taxon>Gnathifera</taxon>
        <taxon>Rotifera</taxon>
        <taxon>Eurotatoria</taxon>
        <taxon>Bdelloidea</taxon>
        <taxon>Adinetida</taxon>
        <taxon>Adinetidae</taxon>
        <taxon>Adineta</taxon>
    </lineage>
</organism>
<dbReference type="AlphaFoldDB" id="A0A820LVG7"/>
<feature type="non-terminal residue" evidence="2">
    <location>
        <position position="1"/>
    </location>
</feature>
<name>A0A820LVG7_9BILA</name>
<sequence length="180" mass="19624">ILPNQLDDDDDDDDEDDDDEHTSLESGASCPIDSEELSTDDDNEDDENDIDAENALTENDVEGNPSCDITTVTLNNPSAHNESNRHEHYSLIVASPAMRSNDVMAPTTTAQTAASAAAAKSDVMTTDPVTFSVLSADIEDIVQHALHVWKNDAIVINNQNNTNEALPFNNEENFLFADFL</sequence>
<reference evidence="2" key="1">
    <citation type="submission" date="2021-02" db="EMBL/GenBank/DDBJ databases">
        <authorList>
            <person name="Nowell W R."/>
        </authorList>
    </citation>
    <scope>NUCLEOTIDE SEQUENCE</scope>
</reference>
<gene>
    <name evidence="2" type="ORF">OKA104_LOCUS49424</name>
</gene>
<dbReference type="Proteomes" id="UP000663881">
    <property type="component" value="Unassembled WGS sequence"/>
</dbReference>
<feature type="compositionally biased region" description="Acidic residues" evidence="1">
    <location>
        <begin position="33"/>
        <end position="49"/>
    </location>
</feature>
<evidence type="ECO:0000313" key="2">
    <source>
        <dbReference type="EMBL" id="CAF4362947.1"/>
    </source>
</evidence>